<evidence type="ECO:0000313" key="8">
    <source>
        <dbReference type="EMBL" id="KXB29117.1"/>
    </source>
</evidence>
<reference evidence="8 9" key="1">
    <citation type="submission" date="2015-12" db="EMBL/GenBank/DDBJ databases">
        <title>Nitrous oxide reduction kinetics distinguish bacteria harboring typical versus atypical NosZ.</title>
        <authorList>
            <person name="Yoon S."/>
            <person name="Nissen S."/>
            <person name="Park D."/>
            <person name="Sanford R.A."/>
            <person name="Loeffler F.E."/>
        </authorList>
    </citation>
    <scope>NUCLEOTIDE SEQUENCE [LARGE SCALE GENOMIC DNA]</scope>
    <source>
        <strain evidence="8 9">ATCC BAA-841</strain>
    </source>
</reference>
<dbReference type="InterPro" id="IPR003660">
    <property type="entry name" value="HAMP_dom"/>
</dbReference>
<gene>
    <name evidence="8" type="ORF">AT959_20110</name>
</gene>
<keyword evidence="5" id="KW-1133">Transmembrane helix</keyword>
<keyword evidence="9" id="KW-1185">Reference proteome</keyword>
<dbReference type="SMART" id="SM00283">
    <property type="entry name" value="MA"/>
    <property type="match status" value="1"/>
</dbReference>
<dbReference type="InterPro" id="IPR004090">
    <property type="entry name" value="Chemotax_Me-accpt_rcpt"/>
</dbReference>
<dbReference type="Proteomes" id="UP000070186">
    <property type="component" value="Unassembled WGS sequence"/>
</dbReference>
<evidence type="ECO:0000259" key="7">
    <source>
        <dbReference type="PROSITE" id="PS50885"/>
    </source>
</evidence>
<dbReference type="InterPro" id="IPR004089">
    <property type="entry name" value="MCPsignal_dom"/>
</dbReference>
<comment type="similarity">
    <text evidence="3">Belongs to the methyl-accepting chemotaxis (MCP) protein family.</text>
</comment>
<keyword evidence="2 4" id="KW-0807">Transducer</keyword>
<keyword evidence="5" id="KW-0472">Membrane</keyword>
<organism evidence="8 9">
    <name type="scientific">Dechloromonas denitrificans</name>
    <dbReference type="NCBI Taxonomy" id="281362"/>
    <lineage>
        <taxon>Bacteria</taxon>
        <taxon>Pseudomonadati</taxon>
        <taxon>Pseudomonadota</taxon>
        <taxon>Betaproteobacteria</taxon>
        <taxon>Rhodocyclales</taxon>
        <taxon>Azonexaceae</taxon>
        <taxon>Dechloromonas</taxon>
    </lineage>
</organism>
<dbReference type="STRING" id="281362.AT959_20110"/>
<dbReference type="SUPFAM" id="SSF58104">
    <property type="entry name" value="Methyl-accepting chemotaxis protein (MCP) signaling domain"/>
    <property type="match status" value="1"/>
</dbReference>
<dbReference type="FunFam" id="1.10.287.950:FF:000001">
    <property type="entry name" value="Methyl-accepting chemotaxis sensory transducer"/>
    <property type="match status" value="1"/>
</dbReference>
<dbReference type="SMART" id="SM00304">
    <property type="entry name" value="HAMP"/>
    <property type="match status" value="1"/>
</dbReference>
<name>A0A133XDV0_9RHOO</name>
<dbReference type="RefSeq" id="WP_066887447.1">
    <property type="nucleotide sequence ID" value="NZ_LODL01000040.1"/>
</dbReference>
<dbReference type="PROSITE" id="PS50111">
    <property type="entry name" value="CHEMOTAXIS_TRANSDUC_2"/>
    <property type="match status" value="1"/>
</dbReference>
<evidence type="ECO:0000256" key="5">
    <source>
        <dbReference type="SAM" id="Phobius"/>
    </source>
</evidence>
<sequence>MNLQIKQKLMLLVAVALLALIGASIFAFIQAGRLHMQLNEAIETHAAVTQAVDSARAAQVAFKTQVQEWKNILLRGKSQEAFDKHLKGFDAEEAAVRKDLANVRGALSKLQMENRLDLAKIAASFDALGPAYREALKQYDRTAADPAALVDKLVRGIDREPTKAIDTLISDMEKLTAELNAREKADALAIYAAVRNGLLLFAIGAIAILIAFAYALIRSITGPLGALEQTMEQIATSGDLTRRANRAQNDEIGRMAGAFNAMMGQLQKLIGEVRTSSDRVASAAVQLSSSSSVLADVSEQQSSAVSGSAAAVEELTVAIASVSETAGEVQSQARESVARTALGSNKVSQLTGEIGRLQGNMANISAKVSEFMASTRAITGMTQEVRDIADQTNLLALNAAIEAARAGEAGRGFAVVADEVRKLAEKSGKSAGAIDAVTHSIVTQSAAVQEAIAAGERAIAASGLLAGEVEDALLSSRDSVEHSTQGVTEITNSVGEQRVASTEIAQSMERIANMVEETSVTALNIRQASGELQQLSAGLLQSVAGFRVA</sequence>
<dbReference type="EMBL" id="LODL01000040">
    <property type="protein sequence ID" value="KXB29117.1"/>
    <property type="molecule type" value="Genomic_DNA"/>
</dbReference>
<dbReference type="Pfam" id="PF00672">
    <property type="entry name" value="HAMP"/>
    <property type="match status" value="1"/>
</dbReference>
<keyword evidence="5" id="KW-0812">Transmembrane</keyword>
<evidence type="ECO:0000313" key="9">
    <source>
        <dbReference type="Proteomes" id="UP000070186"/>
    </source>
</evidence>
<feature type="domain" description="Methyl-accepting transducer" evidence="6">
    <location>
        <begin position="276"/>
        <end position="512"/>
    </location>
</feature>
<dbReference type="CDD" id="cd06225">
    <property type="entry name" value="HAMP"/>
    <property type="match status" value="1"/>
</dbReference>
<evidence type="ECO:0000256" key="1">
    <source>
        <dbReference type="ARBA" id="ARBA00004370"/>
    </source>
</evidence>
<feature type="domain" description="HAMP" evidence="7">
    <location>
        <begin position="218"/>
        <end position="271"/>
    </location>
</feature>
<evidence type="ECO:0000256" key="3">
    <source>
        <dbReference type="ARBA" id="ARBA00029447"/>
    </source>
</evidence>
<dbReference type="PRINTS" id="PR00260">
    <property type="entry name" value="CHEMTRNSDUCR"/>
</dbReference>
<dbReference type="GO" id="GO:0006935">
    <property type="term" value="P:chemotaxis"/>
    <property type="evidence" value="ECO:0007669"/>
    <property type="project" value="InterPro"/>
</dbReference>
<evidence type="ECO:0000259" key="6">
    <source>
        <dbReference type="PROSITE" id="PS50111"/>
    </source>
</evidence>
<evidence type="ECO:0000256" key="2">
    <source>
        <dbReference type="ARBA" id="ARBA00023224"/>
    </source>
</evidence>
<dbReference type="AlphaFoldDB" id="A0A133XDV0"/>
<dbReference type="GO" id="GO:0016020">
    <property type="term" value="C:membrane"/>
    <property type="evidence" value="ECO:0007669"/>
    <property type="project" value="UniProtKB-SubCell"/>
</dbReference>
<proteinExistence type="inferred from homology"/>
<feature type="transmembrane region" description="Helical" evidence="5">
    <location>
        <begin position="198"/>
        <end position="217"/>
    </location>
</feature>
<accession>A0A133XDV0</accession>
<dbReference type="Gene3D" id="1.10.287.950">
    <property type="entry name" value="Methyl-accepting chemotaxis protein"/>
    <property type="match status" value="1"/>
</dbReference>
<dbReference type="PANTHER" id="PTHR32089:SF112">
    <property type="entry name" value="LYSOZYME-LIKE PROTEIN-RELATED"/>
    <property type="match status" value="1"/>
</dbReference>
<dbReference type="PANTHER" id="PTHR32089">
    <property type="entry name" value="METHYL-ACCEPTING CHEMOTAXIS PROTEIN MCPB"/>
    <property type="match status" value="1"/>
</dbReference>
<comment type="caution">
    <text evidence="8">The sequence shown here is derived from an EMBL/GenBank/DDBJ whole genome shotgun (WGS) entry which is preliminary data.</text>
</comment>
<protein>
    <submittedName>
        <fullName evidence="8">Chemotaxis protein</fullName>
    </submittedName>
</protein>
<comment type="subcellular location">
    <subcellularLocation>
        <location evidence="1">Membrane</location>
    </subcellularLocation>
</comment>
<dbReference type="Pfam" id="PF00015">
    <property type="entry name" value="MCPsignal"/>
    <property type="match status" value="1"/>
</dbReference>
<dbReference type="GO" id="GO:0004888">
    <property type="term" value="F:transmembrane signaling receptor activity"/>
    <property type="evidence" value="ECO:0007669"/>
    <property type="project" value="InterPro"/>
</dbReference>
<dbReference type="PROSITE" id="PS50885">
    <property type="entry name" value="HAMP"/>
    <property type="match status" value="1"/>
</dbReference>
<dbReference type="GO" id="GO:0007165">
    <property type="term" value="P:signal transduction"/>
    <property type="evidence" value="ECO:0007669"/>
    <property type="project" value="UniProtKB-KW"/>
</dbReference>
<evidence type="ECO:0000256" key="4">
    <source>
        <dbReference type="PROSITE-ProRule" id="PRU00284"/>
    </source>
</evidence>